<proteinExistence type="predicted"/>
<gene>
    <name evidence="1" type="ORF">CKO28_27275</name>
</gene>
<sequence length="162" mass="18376">LKEAHQVFRRIPDAPGNDIALVDHLMSGLAIFGLKYPSLLQFDQDCREETTRANLKALYGIEQAPSDTRLRERLDELDPSQVRPLYQALFAQLQRGKGLEGFAYLDGHYLLSVDGTGYFSSKQVHCPYCAEKHHRDGTITYYHQMLGAVLVHPDCREVFPLA</sequence>
<comment type="caution">
    <text evidence="1">The sequence shown here is derived from an EMBL/GenBank/DDBJ whole genome shotgun (WGS) entry which is preliminary data.</text>
</comment>
<protein>
    <submittedName>
        <fullName evidence="1">Transposase</fullName>
    </submittedName>
</protein>
<dbReference type="Proteomes" id="UP001296873">
    <property type="component" value="Unassembled WGS sequence"/>
</dbReference>
<feature type="non-terminal residue" evidence="1">
    <location>
        <position position="162"/>
    </location>
</feature>
<feature type="non-terminal residue" evidence="1">
    <location>
        <position position="1"/>
    </location>
</feature>
<keyword evidence="2" id="KW-1185">Reference proteome</keyword>
<organism evidence="1 2">
    <name type="scientific">Rhodovibrio sodomensis</name>
    <dbReference type="NCBI Taxonomy" id="1088"/>
    <lineage>
        <taxon>Bacteria</taxon>
        <taxon>Pseudomonadati</taxon>
        <taxon>Pseudomonadota</taxon>
        <taxon>Alphaproteobacteria</taxon>
        <taxon>Rhodospirillales</taxon>
        <taxon>Rhodovibrionaceae</taxon>
        <taxon>Rhodovibrio</taxon>
    </lineage>
</organism>
<accession>A0ABS1DNW3</accession>
<dbReference type="EMBL" id="NRRL01000316">
    <property type="protein sequence ID" value="MBK1671691.1"/>
    <property type="molecule type" value="Genomic_DNA"/>
</dbReference>
<dbReference type="RefSeq" id="WP_200344825.1">
    <property type="nucleotide sequence ID" value="NZ_NRRL01000316.1"/>
</dbReference>
<reference evidence="1 2" key="1">
    <citation type="journal article" date="2020" name="Microorganisms">
        <title>Osmotic Adaptation and Compatible Solute Biosynthesis of Phototrophic Bacteria as Revealed from Genome Analyses.</title>
        <authorList>
            <person name="Imhoff J.F."/>
            <person name="Rahn T."/>
            <person name="Kunzel S."/>
            <person name="Keller A."/>
            <person name="Neulinger S.C."/>
        </authorList>
    </citation>
    <scope>NUCLEOTIDE SEQUENCE [LARGE SCALE GENOMIC DNA]</scope>
    <source>
        <strain evidence="1 2">DSM 9895</strain>
    </source>
</reference>
<evidence type="ECO:0000313" key="1">
    <source>
        <dbReference type="EMBL" id="MBK1671691.1"/>
    </source>
</evidence>
<name>A0ABS1DNW3_9PROT</name>
<evidence type="ECO:0000313" key="2">
    <source>
        <dbReference type="Proteomes" id="UP001296873"/>
    </source>
</evidence>